<dbReference type="PANTHER" id="PTHR31632:SF2">
    <property type="entry name" value="PLASMA MEMBRANE IRON PERMEASE"/>
    <property type="match status" value="1"/>
</dbReference>
<evidence type="ECO:0000256" key="6">
    <source>
        <dbReference type="SAM" id="Phobius"/>
    </source>
</evidence>
<sequence>MFANYLIGLREGLEAALVIGILVAYVVKTGHRDRLGSIWMGSALAVAISVIFGGLLTLTSRSLSPQAEAAFAGVMSVLAVGLVTWMVFWMRRTAREMRGELHGRLDKAMSTSGIALGVVALVAVLREGLETALFLWATTSASTGPGAALLGALLGIATAVAIGWGVFRGALSLNLATFFTWTGGLLIVVAAGVLAYGVRDLQEAGFIPGGSTLAFDVSSRLDEDGLVGTLLGGFFHFDPITTWLQLLAWSAYLGITLWCYLRPRRSSGTATPVDRDRAHA</sequence>
<dbReference type="AlphaFoldDB" id="A0A6J7K9Z5"/>
<dbReference type="NCBIfam" id="NF041756">
    <property type="entry name" value="EfeU"/>
    <property type="match status" value="1"/>
</dbReference>
<keyword evidence="4 6" id="KW-1133">Transmembrane helix</keyword>
<proteinExistence type="inferred from homology"/>
<dbReference type="PANTHER" id="PTHR31632">
    <property type="entry name" value="IRON TRANSPORTER FTH1"/>
    <property type="match status" value="1"/>
</dbReference>
<reference evidence="7" key="1">
    <citation type="submission" date="2020-05" db="EMBL/GenBank/DDBJ databases">
        <authorList>
            <person name="Chiriac C."/>
            <person name="Salcher M."/>
            <person name="Ghai R."/>
            <person name="Kavagutti S V."/>
        </authorList>
    </citation>
    <scope>NUCLEOTIDE SEQUENCE</scope>
</reference>
<feature type="transmembrane region" description="Helical" evidence="6">
    <location>
        <begin position="38"/>
        <end position="58"/>
    </location>
</feature>
<dbReference type="GO" id="GO:0015093">
    <property type="term" value="F:ferrous iron transmembrane transporter activity"/>
    <property type="evidence" value="ECO:0007669"/>
    <property type="project" value="TreeGrafter"/>
</dbReference>
<dbReference type="EMBL" id="CAFBPU010000046">
    <property type="protein sequence ID" value="CAB5037727.1"/>
    <property type="molecule type" value="Genomic_DNA"/>
</dbReference>
<keyword evidence="3 6" id="KW-0812">Transmembrane</keyword>
<evidence type="ECO:0000313" key="7">
    <source>
        <dbReference type="EMBL" id="CAB4951489.1"/>
    </source>
</evidence>
<dbReference type="EMBL" id="CAFBND010000081">
    <property type="protein sequence ID" value="CAB4951489.1"/>
    <property type="molecule type" value="Genomic_DNA"/>
</dbReference>
<name>A0A6J7K9Z5_9ZZZZ</name>
<accession>A0A6J7K9Z5</accession>
<dbReference type="Pfam" id="PF03239">
    <property type="entry name" value="FTR1"/>
    <property type="match status" value="1"/>
</dbReference>
<keyword evidence="5 6" id="KW-0472">Membrane</keyword>
<gene>
    <name evidence="7" type="ORF">UFOPK3752_01684</name>
    <name evidence="8" type="ORF">UFOPK4150_01872</name>
</gene>
<evidence type="ECO:0000256" key="3">
    <source>
        <dbReference type="ARBA" id="ARBA00022692"/>
    </source>
</evidence>
<feature type="transmembrane region" description="Helical" evidence="6">
    <location>
        <begin position="146"/>
        <end position="166"/>
    </location>
</feature>
<comment type="similarity">
    <text evidence="2">Belongs to the oxidase-dependent Fe transporter (OFeT) (TC 9.A.10.1) family.</text>
</comment>
<feature type="transmembrane region" description="Helical" evidence="6">
    <location>
        <begin position="178"/>
        <end position="198"/>
    </location>
</feature>
<evidence type="ECO:0000256" key="1">
    <source>
        <dbReference type="ARBA" id="ARBA00004141"/>
    </source>
</evidence>
<evidence type="ECO:0000256" key="4">
    <source>
        <dbReference type="ARBA" id="ARBA00022989"/>
    </source>
</evidence>
<feature type="transmembrane region" description="Helical" evidence="6">
    <location>
        <begin position="240"/>
        <end position="261"/>
    </location>
</feature>
<feature type="transmembrane region" description="Helical" evidence="6">
    <location>
        <begin position="108"/>
        <end position="126"/>
    </location>
</feature>
<dbReference type="GO" id="GO:0033573">
    <property type="term" value="C:high-affinity iron permease complex"/>
    <property type="evidence" value="ECO:0007669"/>
    <property type="project" value="InterPro"/>
</dbReference>
<comment type="subcellular location">
    <subcellularLocation>
        <location evidence="1">Membrane</location>
        <topology evidence="1">Multi-pass membrane protein</topology>
    </subcellularLocation>
</comment>
<evidence type="ECO:0000256" key="2">
    <source>
        <dbReference type="ARBA" id="ARBA00008333"/>
    </source>
</evidence>
<feature type="transmembrane region" description="Helical" evidence="6">
    <location>
        <begin position="70"/>
        <end position="88"/>
    </location>
</feature>
<organism evidence="7">
    <name type="scientific">freshwater metagenome</name>
    <dbReference type="NCBI Taxonomy" id="449393"/>
    <lineage>
        <taxon>unclassified sequences</taxon>
        <taxon>metagenomes</taxon>
        <taxon>ecological metagenomes</taxon>
    </lineage>
</organism>
<feature type="transmembrane region" description="Helical" evidence="6">
    <location>
        <begin position="6"/>
        <end position="26"/>
    </location>
</feature>
<evidence type="ECO:0000256" key="5">
    <source>
        <dbReference type="ARBA" id="ARBA00023136"/>
    </source>
</evidence>
<dbReference type="InterPro" id="IPR004923">
    <property type="entry name" value="FTR1/Fip1/EfeU"/>
</dbReference>
<evidence type="ECO:0000313" key="8">
    <source>
        <dbReference type="EMBL" id="CAB5037727.1"/>
    </source>
</evidence>
<protein>
    <submittedName>
        <fullName evidence="7">Unannotated protein</fullName>
    </submittedName>
</protein>